<sequence>MEFRPEGVYFPTVHLRKTSRPNHLPVAFYGAFYGNPKLCVVTTLKEYINRTQFLRGSTRLVISYVKPHKPVTPSTISRWICNVIHAAGVPLSYGAHSSRSAATTAAKFCTHMYI</sequence>
<keyword evidence="2" id="KW-1185">Reference proteome</keyword>
<gene>
    <name evidence="1" type="ORF">Ocin01_19970</name>
</gene>
<comment type="caution">
    <text evidence="1">The sequence shown here is derived from an EMBL/GenBank/DDBJ whole genome shotgun (WGS) entry which is preliminary data.</text>
</comment>
<dbReference type="PANTHER" id="PTHR35617:SF3">
    <property type="entry name" value="CORE-BINDING (CB) DOMAIN-CONTAINING PROTEIN"/>
    <property type="match status" value="1"/>
</dbReference>
<evidence type="ECO:0000313" key="2">
    <source>
        <dbReference type="Proteomes" id="UP000094527"/>
    </source>
</evidence>
<dbReference type="AlphaFoldDB" id="A0A1D2M186"/>
<accession>A0A1D2M186</accession>
<organism evidence="1 2">
    <name type="scientific">Orchesella cincta</name>
    <name type="common">Springtail</name>
    <name type="synonym">Podura cincta</name>
    <dbReference type="NCBI Taxonomy" id="48709"/>
    <lineage>
        <taxon>Eukaryota</taxon>
        <taxon>Metazoa</taxon>
        <taxon>Ecdysozoa</taxon>
        <taxon>Arthropoda</taxon>
        <taxon>Hexapoda</taxon>
        <taxon>Collembola</taxon>
        <taxon>Entomobryomorpha</taxon>
        <taxon>Entomobryoidea</taxon>
        <taxon>Orchesellidae</taxon>
        <taxon>Orchesellinae</taxon>
        <taxon>Orchesella</taxon>
    </lineage>
</organism>
<evidence type="ECO:0000313" key="1">
    <source>
        <dbReference type="EMBL" id="ODM86712.1"/>
    </source>
</evidence>
<dbReference type="GO" id="GO:0003677">
    <property type="term" value="F:DNA binding"/>
    <property type="evidence" value="ECO:0007669"/>
    <property type="project" value="InterPro"/>
</dbReference>
<dbReference type="OMA" id="EYINRTQ"/>
<protein>
    <recommendedName>
        <fullName evidence="3">Tyr recombinase domain-containing protein</fullName>
    </recommendedName>
</protein>
<dbReference type="OrthoDB" id="6755924at2759"/>
<reference evidence="1 2" key="1">
    <citation type="journal article" date="2016" name="Genome Biol. Evol.">
        <title>Gene Family Evolution Reflects Adaptation to Soil Environmental Stressors in the Genome of the Collembolan Orchesella cincta.</title>
        <authorList>
            <person name="Faddeeva-Vakhrusheva A."/>
            <person name="Derks M.F."/>
            <person name="Anvar S.Y."/>
            <person name="Agamennone V."/>
            <person name="Suring W."/>
            <person name="Smit S."/>
            <person name="van Straalen N.M."/>
            <person name="Roelofs D."/>
        </authorList>
    </citation>
    <scope>NUCLEOTIDE SEQUENCE [LARGE SCALE GENOMIC DNA]</scope>
    <source>
        <tissue evidence="1">Mixed pool</tissue>
    </source>
</reference>
<dbReference type="Proteomes" id="UP000094527">
    <property type="component" value="Unassembled WGS sequence"/>
</dbReference>
<proteinExistence type="predicted"/>
<dbReference type="SUPFAM" id="SSF56349">
    <property type="entry name" value="DNA breaking-rejoining enzymes"/>
    <property type="match status" value="1"/>
</dbReference>
<dbReference type="PANTHER" id="PTHR35617">
    <property type="entry name" value="PHAGE_INTEGRASE DOMAIN-CONTAINING PROTEIN"/>
    <property type="match status" value="1"/>
</dbReference>
<dbReference type="EMBL" id="LJIJ01007536">
    <property type="protein sequence ID" value="ODM86712.1"/>
    <property type="molecule type" value="Genomic_DNA"/>
</dbReference>
<dbReference type="InterPro" id="IPR011010">
    <property type="entry name" value="DNA_brk_join_enz"/>
</dbReference>
<name>A0A1D2M186_ORCCI</name>
<evidence type="ECO:0008006" key="3">
    <source>
        <dbReference type="Google" id="ProtNLM"/>
    </source>
</evidence>